<keyword evidence="1" id="KW-0778">Tellurium resistance</keyword>
<evidence type="ECO:0000256" key="1">
    <source>
        <dbReference type="ARBA" id="ARBA00022686"/>
    </source>
</evidence>
<organism evidence="3 4">
    <name type="scientific">Flammeovirga agarivorans</name>
    <dbReference type="NCBI Taxonomy" id="2726742"/>
    <lineage>
        <taxon>Bacteria</taxon>
        <taxon>Pseudomonadati</taxon>
        <taxon>Bacteroidota</taxon>
        <taxon>Cytophagia</taxon>
        <taxon>Cytophagales</taxon>
        <taxon>Flammeovirgaceae</taxon>
        <taxon>Flammeovirga</taxon>
    </lineage>
</organism>
<dbReference type="InterPro" id="IPR003325">
    <property type="entry name" value="TerD"/>
</dbReference>
<proteinExistence type="predicted"/>
<evidence type="ECO:0000259" key="2">
    <source>
        <dbReference type="Pfam" id="PF02342"/>
    </source>
</evidence>
<evidence type="ECO:0000313" key="4">
    <source>
        <dbReference type="Proteomes" id="UP000585050"/>
    </source>
</evidence>
<sequence>MSIELSKGQRINLENKSGGSLLNFCVGVNWGAIVEKKLFGLYTNKLNVDLDLSVLMLNKSGELIDYIYSPKYDNLVVNGKEFPKGKLMSEDGALRHSGDDTIGDQYGDDGLDNEVIIIDLARVQPEVTQIYFFLNIVGEEDFSKIPFAKIRMYDGTPYTIKTTYASYDVATEKKYASFNALIMGKLFKQSNDWKFLAIGEPTEDQNVGETIGRILESFQLT</sequence>
<dbReference type="Gene3D" id="2.60.60.30">
    <property type="entry name" value="sav2460 like domains"/>
    <property type="match status" value="1"/>
</dbReference>
<dbReference type="Proteomes" id="UP000585050">
    <property type="component" value="Unassembled WGS sequence"/>
</dbReference>
<protein>
    <submittedName>
        <fullName evidence="3">TerD family protein</fullName>
    </submittedName>
</protein>
<gene>
    <name evidence="3" type="ORF">HGP29_12905</name>
</gene>
<name>A0A7X8XW99_9BACT</name>
<dbReference type="RefSeq" id="WP_168882823.1">
    <property type="nucleotide sequence ID" value="NZ_JABAIL010000003.1"/>
</dbReference>
<keyword evidence="4" id="KW-1185">Reference proteome</keyword>
<feature type="domain" description="TerD" evidence="2">
    <location>
        <begin position="1"/>
        <end position="204"/>
    </location>
</feature>
<accession>A0A7X8XW99</accession>
<dbReference type="GO" id="GO:0046690">
    <property type="term" value="P:response to tellurium ion"/>
    <property type="evidence" value="ECO:0007669"/>
    <property type="project" value="UniProtKB-KW"/>
</dbReference>
<dbReference type="AlphaFoldDB" id="A0A7X8XW99"/>
<reference evidence="3 4" key="1">
    <citation type="submission" date="2020-04" db="EMBL/GenBank/DDBJ databases">
        <title>Flammeovirga sp. SR4, a novel species isolated from seawater.</title>
        <authorList>
            <person name="Wang X."/>
        </authorList>
    </citation>
    <scope>NUCLEOTIDE SEQUENCE [LARGE SCALE GENOMIC DNA]</scope>
    <source>
        <strain evidence="3 4">SR4</strain>
    </source>
</reference>
<dbReference type="Pfam" id="PF02342">
    <property type="entry name" value="TerD"/>
    <property type="match status" value="1"/>
</dbReference>
<evidence type="ECO:0000313" key="3">
    <source>
        <dbReference type="EMBL" id="NLR92118.1"/>
    </source>
</evidence>
<dbReference type="PANTHER" id="PTHR32097:SF17">
    <property type="entry name" value="CAMP-BINDING PROTEIN 1-RELATED"/>
    <property type="match status" value="1"/>
</dbReference>
<dbReference type="PANTHER" id="PTHR32097">
    <property type="entry name" value="CAMP-BINDING PROTEIN 1-RELATED"/>
    <property type="match status" value="1"/>
</dbReference>
<dbReference type="InterPro" id="IPR051324">
    <property type="entry name" value="Stress/Tellurium_Resist"/>
</dbReference>
<dbReference type="CDD" id="cd06974">
    <property type="entry name" value="TerD_like"/>
    <property type="match status" value="1"/>
</dbReference>
<comment type="caution">
    <text evidence="3">The sequence shown here is derived from an EMBL/GenBank/DDBJ whole genome shotgun (WGS) entry which is preliminary data.</text>
</comment>
<dbReference type="EMBL" id="JABAIL010000003">
    <property type="protein sequence ID" value="NLR92118.1"/>
    <property type="molecule type" value="Genomic_DNA"/>
</dbReference>